<feature type="chain" id="PRO_5037008143" evidence="1">
    <location>
        <begin position="21"/>
        <end position="350"/>
    </location>
</feature>
<dbReference type="InterPro" id="IPR033900">
    <property type="entry name" value="Gram_neg_porin_domain"/>
</dbReference>
<dbReference type="AlphaFoldDB" id="A0A975W8U4"/>
<evidence type="ECO:0000259" key="2">
    <source>
        <dbReference type="Pfam" id="PF13609"/>
    </source>
</evidence>
<accession>A0A975W8U4</accession>
<feature type="signal peptide" evidence="1">
    <location>
        <begin position="1"/>
        <end position="20"/>
    </location>
</feature>
<evidence type="ECO:0000313" key="4">
    <source>
        <dbReference type="Proteomes" id="UP000182932"/>
    </source>
</evidence>
<dbReference type="GO" id="GO:0016020">
    <property type="term" value="C:membrane"/>
    <property type="evidence" value="ECO:0007669"/>
    <property type="project" value="InterPro"/>
</dbReference>
<protein>
    <submittedName>
        <fullName evidence="3">Outer membrane protein OmpU</fullName>
    </submittedName>
</protein>
<organism evidence="3 4">
    <name type="scientific">Marinovum algicola</name>
    <dbReference type="NCBI Taxonomy" id="42444"/>
    <lineage>
        <taxon>Bacteria</taxon>
        <taxon>Pseudomonadati</taxon>
        <taxon>Pseudomonadota</taxon>
        <taxon>Alphaproteobacteria</taxon>
        <taxon>Rhodobacterales</taxon>
        <taxon>Roseobacteraceae</taxon>
        <taxon>Marinovum</taxon>
    </lineage>
</organism>
<keyword evidence="1" id="KW-0732">Signal</keyword>
<feature type="domain" description="Porin" evidence="2">
    <location>
        <begin position="7"/>
        <end position="325"/>
    </location>
</feature>
<comment type="caution">
    <text evidence="3">The sequence shown here is derived from an EMBL/GenBank/DDBJ whole genome shotgun (WGS) entry which is preliminary data.</text>
</comment>
<dbReference type="GO" id="GO:0015288">
    <property type="term" value="F:porin activity"/>
    <property type="evidence" value="ECO:0007669"/>
    <property type="project" value="InterPro"/>
</dbReference>
<gene>
    <name evidence="3" type="ORF">SAMN04487940_10448</name>
</gene>
<name>A0A975W8U4_9RHOB</name>
<dbReference type="GeneID" id="80817738"/>
<evidence type="ECO:0000256" key="1">
    <source>
        <dbReference type="SAM" id="SignalP"/>
    </source>
</evidence>
<dbReference type="Proteomes" id="UP000182932">
    <property type="component" value="Unassembled WGS sequence"/>
</dbReference>
<dbReference type="RefSeq" id="WP_048533134.1">
    <property type="nucleotide sequence ID" value="NZ_CATLQZ010000013.1"/>
</dbReference>
<reference evidence="3 4" key="1">
    <citation type="submission" date="2016-10" db="EMBL/GenBank/DDBJ databases">
        <authorList>
            <person name="Varghese N."/>
            <person name="Submissions S."/>
        </authorList>
    </citation>
    <scope>NUCLEOTIDE SEQUENCE [LARGE SCALE GENOMIC DNA]</scope>
    <source>
        <strain evidence="3 4">FF3</strain>
    </source>
</reference>
<keyword evidence="4" id="KW-1185">Reference proteome</keyword>
<sequence>MKNILFATTALVATAGFASAEVTGSGAGTIDITGLAEMGIMGGENINFAGPLATGTTDQEAQFFTDIDVTFSMSGTADNGLTFGAAVDLDEGGAVSNATQNNADDGGVAMFVSAGGATLTMGDTNGAFDQALKETNFAGGSIGDNEEHVAFGGFGNNGLDGFYDGQIARFDYAFSNVTASLSAEIDDAGNDDPVWGVGVRYSGEFSGVALGVGVGYQSVNDVNTISFGGLPVANDASASVVGVSVDAGFANGVTTGFSFTQLEIDGDEATHGALGLGYEMNALAVGVNFGQYMIDGDEYTSGFGIAATYDLGGGLSAKAGYGNSTVHDQFTTTGDDENGNSWSVGLAMSF</sequence>
<proteinExistence type="predicted"/>
<evidence type="ECO:0000313" key="3">
    <source>
        <dbReference type="EMBL" id="SEJ20573.1"/>
    </source>
</evidence>
<dbReference type="EMBL" id="FNYY01000004">
    <property type="protein sequence ID" value="SEJ20573.1"/>
    <property type="molecule type" value="Genomic_DNA"/>
</dbReference>
<dbReference type="Gene3D" id="2.40.160.10">
    <property type="entry name" value="Porin"/>
    <property type="match status" value="1"/>
</dbReference>
<dbReference type="Pfam" id="PF13609">
    <property type="entry name" value="Porin_4"/>
    <property type="match status" value="1"/>
</dbReference>
<dbReference type="SUPFAM" id="SSF56935">
    <property type="entry name" value="Porins"/>
    <property type="match status" value="1"/>
</dbReference>
<dbReference type="InterPro" id="IPR023614">
    <property type="entry name" value="Porin_dom_sf"/>
</dbReference>